<organism evidence="2 3">
    <name type="scientific">Candidatus Desulfacyla euxinica</name>
    <dbReference type="NCBI Taxonomy" id="2841693"/>
    <lineage>
        <taxon>Bacteria</taxon>
        <taxon>Deltaproteobacteria</taxon>
        <taxon>Candidatus Desulfacyla</taxon>
    </lineage>
</organism>
<dbReference type="Proteomes" id="UP000650524">
    <property type="component" value="Unassembled WGS sequence"/>
</dbReference>
<feature type="domain" description="Fibronectin type-III" evidence="1">
    <location>
        <begin position="867"/>
        <end position="971"/>
    </location>
</feature>
<evidence type="ECO:0000313" key="2">
    <source>
        <dbReference type="EMBL" id="MBC8177405.1"/>
    </source>
</evidence>
<evidence type="ECO:0000259" key="1">
    <source>
        <dbReference type="PROSITE" id="PS50853"/>
    </source>
</evidence>
<dbReference type="PROSITE" id="PS50853">
    <property type="entry name" value="FN3"/>
    <property type="match status" value="1"/>
</dbReference>
<comment type="caution">
    <text evidence="2">The sequence shown here is derived from an EMBL/GenBank/DDBJ whole genome shotgun (WGS) entry which is preliminary data.</text>
</comment>
<dbReference type="SUPFAM" id="SSF51126">
    <property type="entry name" value="Pectin lyase-like"/>
    <property type="match status" value="1"/>
</dbReference>
<dbReference type="InterPro" id="IPR011050">
    <property type="entry name" value="Pectin_lyase_fold/virulence"/>
</dbReference>
<dbReference type="PANTHER" id="PTHR35580:SF1">
    <property type="entry name" value="PHYTASE-LIKE DOMAIN-CONTAINING PROTEIN"/>
    <property type="match status" value="1"/>
</dbReference>
<dbReference type="InterPro" id="IPR057708">
    <property type="entry name" value="DUF7948"/>
</dbReference>
<dbReference type="InterPro" id="IPR013783">
    <property type="entry name" value="Ig-like_fold"/>
</dbReference>
<proteinExistence type="predicted"/>
<accession>A0A8J6MZA6</accession>
<sequence length="1253" mass="131805">MERMARNVSFSIVLTFLPLFIVYPFNNFALSLSEPTSVTVVGQGFSDKSTVGPDIDSRELLIGIEGRIGNTKNPSISSVKKNMGDKIRLLQVPFLENRNQIPDNKVVFYTKTFSGAVYITKDAKLIYSLPKSHEGDSLGGWVIQESFVGVSSCNINGEEKTSTKVSWFKGSDPSKWERDIPAYNLVSLGEIYSGIEVKLRAYGNNVEKLFFVKPGKNTQDITVKVEGNDSLRLNEAGELEILTGLGIVKMTKPIAYQYKEGKKQYVNVAYTLKGQRYGFKVPNYDKTKLLIIDPLLASTFLGGSDQDYGRQIAIDSNGNIFVAGFTYSANFPTTLGAYDTINKDHDVFISKFNSSLTNLLSSTFLGGSVPGSSGSGWVGPDAEYVHDLILDKNNNIYVVGKTGCSDFPTTPGAYDTAYNGGHYDGFISKLDNTLQNLLASTYLGASASSFFGGIDSVHSIAIDGDDNVYVAGQTDGSDFPTTSGAYDQTYNGGDEGFISKLNSDLTNLLASTYLGTSEYDNIDRIIIGNNGDIYGVGSTMSSAFPTTSGAYSTEMDGGKAGFIFNFANDLQTLLASTFIGGNRYDGAQGLVLDSSGNLYVSGKTESSNFPTTPGAYNTVHANGNDIFVLKIDGQLQNLLNSTLLGGRDTDTGGFVTIGSDGTVYVSGRTASSDFPTTPDAYDRTYPGTSCIYISKFDANLSNLMASTYIDGDSDYRSDKIMALDSSGNIYVVGNAGASFPTTPGAYDTTHNGSTNDAFVAKFDSNLSASGPIATTGLATSIASGSATLNGTVNANGNFTTVTFEYGTSISYGSTITATQSPLTGTTAQSVSAGLTGLTPGTTYHVRAYATNSAGTAYGDDVTFTTTNALTPTVTTDTATSVTIDGATLNGTVNPNGASTTYYFEYGITTSYGSTTTVTEAGSGTSAVSVNASISGLELNTTYHFRLVATNSVGTTNGSDQTFTTNALTPSASTGLATSVASNTATLNGTINPNGASTTYYFEYGITTAYGSNTISTSAGSGTSAVSVNANIAGLSESTTYHFRLVATNSIGTISGSDQTFTTSSSAGPTVTTGSATLITSESAILKGKVNPNGSNTEAYFEYGTTTSYESSTPSEDIGAGTSSVAVNVTISDLISDTTYHYRLTATNIYGTSSGADMTFYTAIVYVSSDDSCGGNIPCYSTIQAAIDAAETESVIRILQGTFDEDIIMDQTYDLILSGGWDSTFTTQSSNTVFNSLTITGTSGTVEIENIDLQ</sequence>
<dbReference type="InterPro" id="IPR010620">
    <property type="entry name" value="SBBP_repeat"/>
</dbReference>
<dbReference type="InterPro" id="IPR003961">
    <property type="entry name" value="FN3_dom"/>
</dbReference>
<dbReference type="CDD" id="cd00063">
    <property type="entry name" value="FN3"/>
    <property type="match status" value="3"/>
</dbReference>
<dbReference type="SMART" id="SM00060">
    <property type="entry name" value="FN3"/>
    <property type="match status" value="4"/>
</dbReference>
<reference evidence="2 3" key="1">
    <citation type="submission" date="2020-08" db="EMBL/GenBank/DDBJ databases">
        <title>Bridging the membrane lipid divide: bacteria of the FCB group superphylum have the potential to synthesize archaeal ether lipids.</title>
        <authorList>
            <person name="Villanueva L."/>
            <person name="Von Meijenfeldt F.A.B."/>
            <person name="Westbye A.B."/>
            <person name="Yadav S."/>
            <person name="Hopmans E.C."/>
            <person name="Dutilh B.E."/>
            <person name="Sinninghe Damste J.S."/>
        </authorList>
    </citation>
    <scope>NUCLEOTIDE SEQUENCE [LARGE SCALE GENOMIC DNA]</scope>
    <source>
        <strain evidence="2">NIOZ-UU27</strain>
    </source>
</reference>
<dbReference type="EMBL" id="JACNJD010000207">
    <property type="protein sequence ID" value="MBC8177405.1"/>
    <property type="molecule type" value="Genomic_DNA"/>
</dbReference>
<protein>
    <submittedName>
        <fullName evidence="2">SBBP repeat-containing protein</fullName>
    </submittedName>
</protein>
<dbReference type="Pfam" id="PF06739">
    <property type="entry name" value="SBBP"/>
    <property type="match status" value="3"/>
</dbReference>
<dbReference type="SUPFAM" id="SSF49265">
    <property type="entry name" value="Fibronectin type III"/>
    <property type="match status" value="2"/>
</dbReference>
<dbReference type="InterPro" id="IPR036116">
    <property type="entry name" value="FN3_sf"/>
</dbReference>
<name>A0A8J6MZA6_9DELT</name>
<evidence type="ECO:0000313" key="3">
    <source>
        <dbReference type="Proteomes" id="UP000650524"/>
    </source>
</evidence>
<dbReference type="Gene3D" id="2.60.40.10">
    <property type="entry name" value="Immunoglobulins"/>
    <property type="match status" value="2"/>
</dbReference>
<dbReference type="Pfam" id="PF25778">
    <property type="entry name" value="DUF7948"/>
    <property type="match status" value="1"/>
</dbReference>
<gene>
    <name evidence="2" type="ORF">H8E19_08360</name>
</gene>
<dbReference type="InterPro" id="IPR052918">
    <property type="entry name" value="Motility_Chemotaxis_Reg"/>
</dbReference>
<dbReference type="PANTHER" id="PTHR35580">
    <property type="entry name" value="CELL SURFACE GLYCOPROTEIN (S-LAYER PROTEIN)-LIKE PROTEIN"/>
    <property type="match status" value="1"/>
</dbReference>
<dbReference type="AlphaFoldDB" id="A0A8J6MZA6"/>